<organism evidence="2 3">
    <name type="scientific">Mastigocoleus testarum BC008</name>
    <dbReference type="NCBI Taxonomy" id="371196"/>
    <lineage>
        <taxon>Bacteria</taxon>
        <taxon>Bacillati</taxon>
        <taxon>Cyanobacteriota</taxon>
        <taxon>Cyanophyceae</taxon>
        <taxon>Nostocales</taxon>
        <taxon>Hapalosiphonaceae</taxon>
        <taxon>Mastigocoleus</taxon>
    </lineage>
</organism>
<evidence type="ECO:0000256" key="1">
    <source>
        <dbReference type="SAM" id="Phobius"/>
    </source>
</evidence>
<evidence type="ECO:0000313" key="2">
    <source>
        <dbReference type="EMBL" id="KST65862.1"/>
    </source>
</evidence>
<proteinExistence type="predicted"/>
<comment type="caution">
    <text evidence="2">The sequence shown here is derived from an EMBL/GenBank/DDBJ whole genome shotgun (WGS) entry which is preliminary data.</text>
</comment>
<gene>
    <name evidence="2" type="ORF">BC008_23065</name>
</gene>
<accession>A0A0V7ZNP6</accession>
<reference evidence="2 3" key="1">
    <citation type="journal article" date="2015" name="Genome Announc.">
        <title>Draft Genome of the Euendolithic (true boring) Cyanobacterium Mastigocoleus testarum strain BC008.</title>
        <authorList>
            <person name="Guida B.S."/>
            <person name="Garcia-Pichel F."/>
        </authorList>
    </citation>
    <scope>NUCLEOTIDE SEQUENCE [LARGE SCALE GENOMIC DNA]</scope>
    <source>
        <strain evidence="2 3">BC008</strain>
    </source>
</reference>
<feature type="transmembrane region" description="Helical" evidence="1">
    <location>
        <begin position="20"/>
        <end position="39"/>
    </location>
</feature>
<evidence type="ECO:0000313" key="3">
    <source>
        <dbReference type="Proteomes" id="UP000053372"/>
    </source>
</evidence>
<keyword evidence="1" id="KW-0472">Membrane</keyword>
<keyword evidence="3" id="KW-1185">Reference proteome</keyword>
<sequence>MREKKLIHAGTYTVYAIKKMIRLISLLGIVIFILSKFFFKNLDKCSLKEGLRSKKSRIARNSLVKVSNRWE</sequence>
<dbReference type="Proteomes" id="UP000053372">
    <property type="component" value="Unassembled WGS sequence"/>
</dbReference>
<protein>
    <submittedName>
        <fullName evidence="2">Uncharacterized protein</fullName>
    </submittedName>
</protein>
<name>A0A0V7ZNP6_9CYAN</name>
<dbReference type="EMBL" id="LMTZ01000103">
    <property type="protein sequence ID" value="KST65862.1"/>
    <property type="molecule type" value="Genomic_DNA"/>
</dbReference>
<keyword evidence="1" id="KW-1133">Transmembrane helix</keyword>
<dbReference type="AlphaFoldDB" id="A0A0V7ZNP6"/>
<keyword evidence="1" id="KW-0812">Transmembrane</keyword>